<dbReference type="InterPro" id="IPR000010">
    <property type="entry name" value="Cystatin_dom"/>
</dbReference>
<dbReference type="CDD" id="cd00042">
    <property type="entry name" value="CY"/>
    <property type="match status" value="2"/>
</dbReference>
<keyword evidence="2" id="KW-0646">Protease inhibitor</keyword>
<feature type="compositionally biased region" description="Basic and acidic residues" evidence="4">
    <location>
        <begin position="299"/>
        <end position="344"/>
    </location>
</feature>
<feature type="compositionally biased region" description="Polar residues" evidence="4">
    <location>
        <begin position="264"/>
        <end position="274"/>
    </location>
</feature>
<dbReference type="WBParaSite" id="ASIM_0001203001-mRNA-1">
    <property type="protein sequence ID" value="ASIM_0001203001-mRNA-1"/>
    <property type="gene ID" value="ASIM_0001203001"/>
</dbReference>
<keyword evidence="3" id="KW-0789">Thiol protease inhibitor</keyword>
<dbReference type="InterPro" id="IPR046350">
    <property type="entry name" value="Cystatin_sf"/>
</dbReference>
<keyword evidence="5" id="KW-0732">Signal</keyword>
<name>A0A0M3JUZ9_ANISI</name>
<evidence type="ECO:0000256" key="5">
    <source>
        <dbReference type="SAM" id="SignalP"/>
    </source>
</evidence>
<dbReference type="Gene3D" id="3.10.450.10">
    <property type="match status" value="3"/>
</dbReference>
<evidence type="ECO:0000256" key="4">
    <source>
        <dbReference type="SAM" id="MobiDB-lite"/>
    </source>
</evidence>
<dbReference type="EMBL" id="UYRR01031075">
    <property type="protein sequence ID" value="VDK45185.1"/>
    <property type="molecule type" value="Genomic_DNA"/>
</dbReference>
<dbReference type="GO" id="GO:0005737">
    <property type="term" value="C:cytoplasm"/>
    <property type="evidence" value="ECO:0007669"/>
    <property type="project" value="TreeGrafter"/>
</dbReference>
<feature type="chain" id="PRO_5043121038" evidence="5">
    <location>
        <begin position="20"/>
        <end position="434"/>
    </location>
</feature>
<feature type="domain" description="Cystatin" evidence="6">
    <location>
        <begin position="348"/>
        <end position="434"/>
    </location>
</feature>
<accession>A0A0M3JUZ9</accession>
<evidence type="ECO:0000256" key="3">
    <source>
        <dbReference type="ARBA" id="ARBA00022704"/>
    </source>
</evidence>
<evidence type="ECO:0000256" key="1">
    <source>
        <dbReference type="ARBA" id="ARBA00009403"/>
    </source>
</evidence>
<dbReference type="PANTHER" id="PTHR46186:SF2">
    <property type="entry name" value="CYSTATIN"/>
    <property type="match status" value="1"/>
</dbReference>
<dbReference type="GO" id="GO:0031982">
    <property type="term" value="C:vesicle"/>
    <property type="evidence" value="ECO:0007669"/>
    <property type="project" value="TreeGrafter"/>
</dbReference>
<reference evidence="9" key="1">
    <citation type="submission" date="2017-02" db="UniProtKB">
        <authorList>
            <consortium name="WormBaseParasite"/>
        </authorList>
    </citation>
    <scope>IDENTIFICATION</scope>
</reference>
<proteinExistence type="inferred from homology"/>
<comment type="similarity">
    <text evidence="1">Belongs to the cystatin family.</text>
</comment>
<dbReference type="Proteomes" id="UP000267096">
    <property type="component" value="Unassembled WGS sequence"/>
</dbReference>
<dbReference type="SUPFAM" id="SSF54403">
    <property type="entry name" value="Cystatin/monellin"/>
    <property type="match status" value="3"/>
</dbReference>
<gene>
    <name evidence="7" type="ORF">ASIM_LOCUS11496</name>
</gene>
<reference evidence="7 8" key="2">
    <citation type="submission" date="2018-11" db="EMBL/GenBank/DDBJ databases">
        <authorList>
            <consortium name="Pathogen Informatics"/>
        </authorList>
    </citation>
    <scope>NUCLEOTIDE SEQUENCE [LARGE SCALE GENOMIC DNA]</scope>
</reference>
<protein>
    <submittedName>
        <fullName evidence="9">Cystatin domain-containing protein</fullName>
    </submittedName>
</protein>
<evidence type="ECO:0000313" key="9">
    <source>
        <dbReference type="WBParaSite" id="ASIM_0001203001-mRNA-1"/>
    </source>
</evidence>
<organism evidence="9">
    <name type="scientific">Anisakis simplex</name>
    <name type="common">Herring worm</name>
    <dbReference type="NCBI Taxonomy" id="6269"/>
    <lineage>
        <taxon>Eukaryota</taxon>
        <taxon>Metazoa</taxon>
        <taxon>Ecdysozoa</taxon>
        <taxon>Nematoda</taxon>
        <taxon>Chromadorea</taxon>
        <taxon>Rhabditida</taxon>
        <taxon>Spirurina</taxon>
        <taxon>Ascaridomorpha</taxon>
        <taxon>Ascaridoidea</taxon>
        <taxon>Anisakidae</taxon>
        <taxon>Anisakis</taxon>
        <taxon>Anisakis simplex complex</taxon>
    </lineage>
</organism>
<feature type="signal peptide" evidence="5">
    <location>
        <begin position="1"/>
        <end position="19"/>
    </location>
</feature>
<dbReference type="SMART" id="SM00043">
    <property type="entry name" value="CY"/>
    <property type="match status" value="2"/>
</dbReference>
<evidence type="ECO:0000313" key="7">
    <source>
        <dbReference type="EMBL" id="VDK45185.1"/>
    </source>
</evidence>
<evidence type="ECO:0000259" key="6">
    <source>
        <dbReference type="SMART" id="SM00043"/>
    </source>
</evidence>
<dbReference type="PANTHER" id="PTHR46186">
    <property type="entry name" value="CYSTATIN"/>
    <property type="match status" value="1"/>
</dbReference>
<dbReference type="GO" id="GO:0005615">
    <property type="term" value="C:extracellular space"/>
    <property type="evidence" value="ECO:0007669"/>
    <property type="project" value="TreeGrafter"/>
</dbReference>
<evidence type="ECO:0000256" key="2">
    <source>
        <dbReference type="ARBA" id="ARBA00022690"/>
    </source>
</evidence>
<evidence type="ECO:0000313" key="8">
    <source>
        <dbReference type="Proteomes" id="UP000267096"/>
    </source>
</evidence>
<sequence>MYFRLATGFLLCWALFVDAEVTSKDAKVAGNVNAGSAGTFVYNNVNDPRILVLADKAITTINLQSKGRYYYTYTEIISAKTQVAKGMVTILELLVAPIMCKKDDCELQPNGREVCLVSFWQRAEDKYGQMNVEDCVPLRGLIERCTQSRPVQPRPMPKPATVNRKVSGALQMINVSLPEVQKLADEAVKAIRVKVPYENYTQVLRNVESAAVQVVGVTKFHLAVLVGTVACEKNRCIVSIWRQSGANNPEVIEIVSCVRTDVPVTSNQTKTGKPSNGIEKPTSSSQRKEERSNVQNNEKTLHSTKVDAKKPEEKNEIKPSDSKKAENSVEQKNDGQQKQLEKAETSNVTKAQFQPVDVNDPKMKALADKAVEELNKKVPENGFKMAITKILDGKQEMVDGTKVNLNVLVETTDCKKNDDPKKKCNINAAGPKMV</sequence>
<dbReference type="OrthoDB" id="110606at2759"/>
<feature type="region of interest" description="Disordered" evidence="4">
    <location>
        <begin position="264"/>
        <end position="353"/>
    </location>
</feature>
<keyword evidence="8" id="KW-1185">Reference proteome</keyword>
<dbReference type="AlphaFoldDB" id="A0A0M3JUZ9"/>
<feature type="domain" description="Cystatin" evidence="6">
    <location>
        <begin position="35"/>
        <end position="136"/>
    </location>
</feature>
<dbReference type="Pfam" id="PF00031">
    <property type="entry name" value="Cystatin"/>
    <property type="match status" value="2"/>
</dbReference>
<dbReference type="GO" id="GO:0004869">
    <property type="term" value="F:cysteine-type endopeptidase inhibitor activity"/>
    <property type="evidence" value="ECO:0007669"/>
    <property type="project" value="UniProtKB-KW"/>
</dbReference>